<proteinExistence type="predicted"/>
<protein>
    <submittedName>
        <fullName evidence="1">Uncharacterized protein MANES_04G034000</fullName>
    </submittedName>
</protein>
<dbReference type="EMBL" id="GGEC01070832">
    <property type="protein sequence ID" value="MBX51316.1"/>
    <property type="molecule type" value="Transcribed_RNA"/>
</dbReference>
<dbReference type="AlphaFoldDB" id="A0A2P2P975"/>
<reference evidence="1" key="1">
    <citation type="submission" date="2018-02" db="EMBL/GenBank/DDBJ databases">
        <title>Rhizophora mucronata_Transcriptome.</title>
        <authorList>
            <person name="Meera S.P."/>
            <person name="Sreeshan A."/>
            <person name="Augustine A."/>
        </authorList>
    </citation>
    <scope>NUCLEOTIDE SEQUENCE</scope>
    <source>
        <tissue evidence="1">Leaf</tissue>
    </source>
</reference>
<accession>A0A2P2P975</accession>
<organism evidence="1">
    <name type="scientific">Rhizophora mucronata</name>
    <name type="common">Asiatic mangrove</name>
    <dbReference type="NCBI Taxonomy" id="61149"/>
    <lineage>
        <taxon>Eukaryota</taxon>
        <taxon>Viridiplantae</taxon>
        <taxon>Streptophyta</taxon>
        <taxon>Embryophyta</taxon>
        <taxon>Tracheophyta</taxon>
        <taxon>Spermatophyta</taxon>
        <taxon>Magnoliopsida</taxon>
        <taxon>eudicotyledons</taxon>
        <taxon>Gunneridae</taxon>
        <taxon>Pentapetalae</taxon>
        <taxon>rosids</taxon>
        <taxon>fabids</taxon>
        <taxon>Malpighiales</taxon>
        <taxon>Rhizophoraceae</taxon>
        <taxon>Rhizophora</taxon>
    </lineage>
</organism>
<sequence length="46" mass="5278">MKPYTEPLNPRSSNLTSAASSSFDIDHEIAAFLFFFFPSFFSLDHF</sequence>
<name>A0A2P2P975_RHIMU</name>
<evidence type="ECO:0000313" key="1">
    <source>
        <dbReference type="EMBL" id="MBX51316.1"/>
    </source>
</evidence>